<dbReference type="PANTHER" id="PTHR36111:SF2">
    <property type="entry name" value="INNER MEMBRANE PROTEIN"/>
    <property type="match status" value="1"/>
</dbReference>
<sequence>MFPGLGTVINVLAIILGSSLGIFAGAKFKEATRDLITTALGFVTLLAAADALRSLWNGDFITSLPKGWPLLTILASLLIGALIGTALKIEERLEVVGIKL</sequence>
<feature type="transmembrane region" description="Helical" evidence="1">
    <location>
        <begin position="35"/>
        <end position="56"/>
    </location>
</feature>
<dbReference type="InterPro" id="IPR007563">
    <property type="entry name" value="DUF554"/>
</dbReference>
<dbReference type="EMBL" id="CAEZYV010000007">
    <property type="protein sequence ID" value="CAB4729487.1"/>
    <property type="molecule type" value="Genomic_DNA"/>
</dbReference>
<feature type="transmembrane region" description="Helical" evidence="1">
    <location>
        <begin position="6"/>
        <end position="23"/>
    </location>
</feature>
<proteinExistence type="predicted"/>
<dbReference type="PANTHER" id="PTHR36111">
    <property type="entry name" value="INNER MEMBRANE PROTEIN-RELATED"/>
    <property type="match status" value="1"/>
</dbReference>
<keyword evidence="1" id="KW-0812">Transmembrane</keyword>
<keyword evidence="1" id="KW-1133">Transmembrane helix</keyword>
<dbReference type="AlphaFoldDB" id="A0A6J6S4E2"/>
<evidence type="ECO:0000256" key="1">
    <source>
        <dbReference type="SAM" id="Phobius"/>
    </source>
</evidence>
<accession>A0A6J6S4E2</accession>
<feature type="transmembrane region" description="Helical" evidence="1">
    <location>
        <begin position="68"/>
        <end position="89"/>
    </location>
</feature>
<protein>
    <submittedName>
        <fullName evidence="2">Unannotated protein</fullName>
    </submittedName>
</protein>
<organism evidence="2">
    <name type="scientific">freshwater metagenome</name>
    <dbReference type="NCBI Taxonomy" id="449393"/>
    <lineage>
        <taxon>unclassified sequences</taxon>
        <taxon>metagenomes</taxon>
        <taxon>ecological metagenomes</taxon>
    </lineage>
</organism>
<evidence type="ECO:0000313" key="2">
    <source>
        <dbReference type="EMBL" id="CAB4729487.1"/>
    </source>
</evidence>
<reference evidence="2" key="1">
    <citation type="submission" date="2020-05" db="EMBL/GenBank/DDBJ databases">
        <authorList>
            <person name="Chiriac C."/>
            <person name="Salcher M."/>
            <person name="Ghai R."/>
            <person name="Kavagutti S V."/>
        </authorList>
    </citation>
    <scope>NUCLEOTIDE SEQUENCE</scope>
</reference>
<dbReference type="Pfam" id="PF04474">
    <property type="entry name" value="DUF554"/>
    <property type="match status" value="1"/>
</dbReference>
<gene>
    <name evidence="2" type="ORF">UFOPK2788_00093</name>
</gene>
<keyword evidence="1" id="KW-0472">Membrane</keyword>
<name>A0A6J6S4E2_9ZZZZ</name>